<evidence type="ECO:0000313" key="2">
    <source>
        <dbReference type="EMBL" id="GAC96871.1"/>
    </source>
</evidence>
<dbReference type="GeneID" id="24109737"/>
<feature type="compositionally biased region" description="Basic and acidic residues" evidence="1">
    <location>
        <begin position="59"/>
        <end position="69"/>
    </location>
</feature>
<keyword evidence="3" id="KW-1185">Reference proteome</keyword>
<protein>
    <submittedName>
        <fullName evidence="2">Uncharacterized protein</fullName>
    </submittedName>
</protein>
<dbReference type="EMBL" id="DF238808">
    <property type="protein sequence ID" value="GAC96871.1"/>
    <property type="molecule type" value="Genomic_DNA"/>
</dbReference>
<dbReference type="HOGENOM" id="CLU_2185128_0_0_1"/>
<sequence length="109" mass="12276">MYCVNPLMEEDELDVMVFRAASALASGQALTGLSNCCDQSVEPEQATKSSVRSKTLRNGQDERDCDGRMTEWQRQEDPELECDEHKLPCAVLCRAVLCSPALSRYFRLK</sequence>
<organism evidence="2 3">
    <name type="scientific">Pseudozyma hubeiensis (strain SY62)</name>
    <name type="common">Yeast</name>
    <dbReference type="NCBI Taxonomy" id="1305764"/>
    <lineage>
        <taxon>Eukaryota</taxon>
        <taxon>Fungi</taxon>
        <taxon>Dikarya</taxon>
        <taxon>Basidiomycota</taxon>
        <taxon>Ustilaginomycotina</taxon>
        <taxon>Ustilaginomycetes</taxon>
        <taxon>Ustilaginales</taxon>
        <taxon>Ustilaginaceae</taxon>
        <taxon>Pseudozyma</taxon>
    </lineage>
</organism>
<name>R9P698_PSEHS</name>
<proteinExistence type="predicted"/>
<evidence type="ECO:0000256" key="1">
    <source>
        <dbReference type="SAM" id="MobiDB-lite"/>
    </source>
</evidence>
<reference evidence="3" key="1">
    <citation type="journal article" date="2013" name="Genome Announc.">
        <title>Draft genome sequence of the basidiomycetous yeast-like fungus Pseudozyma hubeiensis SY62, which produces an abundant amount of the biosurfactant mannosylerythritol lipids.</title>
        <authorList>
            <person name="Konishi M."/>
            <person name="Hatada Y."/>
            <person name="Horiuchi J."/>
        </authorList>
    </citation>
    <scope>NUCLEOTIDE SEQUENCE [LARGE SCALE GENOMIC DNA]</scope>
    <source>
        <strain evidence="3">SY62</strain>
    </source>
</reference>
<feature type="compositionally biased region" description="Polar residues" evidence="1">
    <location>
        <begin position="46"/>
        <end position="58"/>
    </location>
</feature>
<accession>R9P698</accession>
<dbReference type="Proteomes" id="UP000014071">
    <property type="component" value="Unassembled WGS sequence"/>
</dbReference>
<feature type="region of interest" description="Disordered" evidence="1">
    <location>
        <begin position="44"/>
        <end position="69"/>
    </location>
</feature>
<evidence type="ECO:0000313" key="3">
    <source>
        <dbReference type="Proteomes" id="UP000014071"/>
    </source>
</evidence>
<gene>
    <name evidence="2" type="ORF">PHSY_004455</name>
</gene>
<dbReference type="AlphaFoldDB" id="R9P698"/>
<dbReference type="RefSeq" id="XP_012190458.1">
    <property type="nucleotide sequence ID" value="XM_012335068.1"/>
</dbReference>